<sequence length="252" mass="25389">MAVVLPQDVVPAAILGGAFFAAPANWGPGKCGYNGGFVTTAARRELPCLKNGVNVYGRCAAPTHQPCGRGPAVVGAQGAYNGGPPVGYGAIGGPPNGGYVLFGGTNPAAPPDRTGNAPGIRRLRAARAGAPLWETLEAATILLFQQTMSARVEAVGAAAGSALAVDEASIIGAFNAANAVSNGMGAPLMVLPPLHGQFGPRQGGAAVVAPAPVPVPASRIQDAVHGIEEKSYLRRMEGYLACAYAVVSQERV</sequence>
<evidence type="ECO:0000313" key="1">
    <source>
        <dbReference type="EMBL" id="KUJ20762.1"/>
    </source>
</evidence>
<protein>
    <submittedName>
        <fullName evidence="1">Uncharacterized protein</fullName>
    </submittedName>
</protein>
<dbReference type="KEGG" id="psco:LY89DRAFT_666398"/>
<dbReference type="RefSeq" id="XP_018075117.1">
    <property type="nucleotide sequence ID" value="XM_018212906.1"/>
</dbReference>
<keyword evidence="2" id="KW-1185">Reference proteome</keyword>
<name>A0A194XLX0_MOLSC</name>
<dbReference type="InParanoid" id="A0A194XLX0"/>
<organism evidence="1 2">
    <name type="scientific">Mollisia scopiformis</name>
    <name type="common">Conifer needle endophyte fungus</name>
    <name type="synonym">Phialocephala scopiformis</name>
    <dbReference type="NCBI Taxonomy" id="149040"/>
    <lineage>
        <taxon>Eukaryota</taxon>
        <taxon>Fungi</taxon>
        <taxon>Dikarya</taxon>
        <taxon>Ascomycota</taxon>
        <taxon>Pezizomycotina</taxon>
        <taxon>Leotiomycetes</taxon>
        <taxon>Helotiales</taxon>
        <taxon>Mollisiaceae</taxon>
        <taxon>Mollisia</taxon>
    </lineage>
</organism>
<dbReference type="GeneID" id="28822632"/>
<reference evidence="1 2" key="1">
    <citation type="submission" date="2015-10" db="EMBL/GenBank/DDBJ databases">
        <title>Full genome of DAOMC 229536 Phialocephala scopiformis, a fungal endophyte of spruce producing the potent anti-insectan compound rugulosin.</title>
        <authorList>
            <consortium name="DOE Joint Genome Institute"/>
            <person name="Walker A.K."/>
            <person name="Frasz S.L."/>
            <person name="Seifert K.A."/>
            <person name="Miller J.D."/>
            <person name="Mondo S.J."/>
            <person name="Labutti K."/>
            <person name="Lipzen A."/>
            <person name="Dockter R."/>
            <person name="Kennedy M."/>
            <person name="Grigoriev I.V."/>
            <person name="Spatafora J.W."/>
        </authorList>
    </citation>
    <scope>NUCLEOTIDE SEQUENCE [LARGE SCALE GENOMIC DNA]</scope>
    <source>
        <strain evidence="1 2">CBS 120377</strain>
    </source>
</reference>
<accession>A0A194XLX0</accession>
<dbReference type="AlphaFoldDB" id="A0A194XLX0"/>
<evidence type="ECO:0000313" key="2">
    <source>
        <dbReference type="Proteomes" id="UP000070700"/>
    </source>
</evidence>
<dbReference type="EMBL" id="KQ947409">
    <property type="protein sequence ID" value="KUJ20762.1"/>
    <property type="molecule type" value="Genomic_DNA"/>
</dbReference>
<gene>
    <name evidence="1" type="ORF">LY89DRAFT_666398</name>
</gene>
<dbReference type="Proteomes" id="UP000070700">
    <property type="component" value="Unassembled WGS sequence"/>
</dbReference>
<proteinExistence type="predicted"/>